<gene>
    <name evidence="4" type="ORF">CAK95_27910</name>
</gene>
<dbReference type="GO" id="GO:0003700">
    <property type="term" value="F:DNA-binding transcription factor activity"/>
    <property type="evidence" value="ECO:0007669"/>
    <property type="project" value="InterPro"/>
</dbReference>
<dbReference type="PANTHER" id="PTHR44846:SF1">
    <property type="entry name" value="MANNOSYL-D-GLYCERATE TRANSPORT_METABOLISM SYSTEM REPRESSOR MNGR-RELATED"/>
    <property type="match status" value="1"/>
</dbReference>
<reference evidence="4 5" key="1">
    <citation type="submission" date="2017-05" db="EMBL/GenBank/DDBJ databases">
        <title>Full genome sequence of Pseudorhodoplanes sinuspersici.</title>
        <authorList>
            <person name="Dastgheib S.M.M."/>
            <person name="Shavandi M."/>
            <person name="Tirandaz H."/>
        </authorList>
    </citation>
    <scope>NUCLEOTIDE SEQUENCE [LARGE SCALE GENOMIC DNA]</scope>
    <source>
        <strain evidence="4 5">RIPI110</strain>
    </source>
</reference>
<evidence type="ECO:0000256" key="2">
    <source>
        <dbReference type="ARBA" id="ARBA00023125"/>
    </source>
</evidence>
<dbReference type="SMART" id="SM00866">
    <property type="entry name" value="UTRA"/>
    <property type="match status" value="1"/>
</dbReference>
<sequence length="261" mass="29614">MRNAQEAYVFDNKIPVPLDNGSPTHRFSTCPLYLQVRNAIAQRIIAGEWKPRTAIPSESELAREFNVSVGTMRKALDVAEAERLLTRRQGRGTFVNDHASSEHAARYGNIRNREGSHINDDVTILSVFETTVNEREGMRLRLRARECVHRIRRVRSILSKPYMLEDVVMPTKLFPSFATREHASLHIATLAQQVGILLGRHDERIGVSSAAPDVATALHIDAGAPLMRLDRVIYTLQDIPVEWRLGQCLMEDGRYYLAQFK</sequence>
<dbReference type="RefSeq" id="WP_086090944.1">
    <property type="nucleotide sequence ID" value="NZ_CP021112.1"/>
</dbReference>
<dbReference type="InterPro" id="IPR036388">
    <property type="entry name" value="WH-like_DNA-bd_sf"/>
</dbReference>
<dbReference type="OrthoDB" id="7173258at2"/>
<dbReference type="InterPro" id="IPR036390">
    <property type="entry name" value="WH_DNA-bd_sf"/>
</dbReference>
<dbReference type="InterPro" id="IPR000524">
    <property type="entry name" value="Tscrpt_reg_HTH_GntR"/>
</dbReference>
<dbReference type="Gene3D" id="1.10.10.10">
    <property type="entry name" value="Winged helix-like DNA-binding domain superfamily/Winged helix DNA-binding domain"/>
    <property type="match status" value="1"/>
</dbReference>
<organism evidence="4 5">
    <name type="scientific">Pseudorhodoplanes sinuspersici</name>
    <dbReference type="NCBI Taxonomy" id="1235591"/>
    <lineage>
        <taxon>Bacteria</taxon>
        <taxon>Pseudomonadati</taxon>
        <taxon>Pseudomonadota</taxon>
        <taxon>Alphaproteobacteria</taxon>
        <taxon>Hyphomicrobiales</taxon>
        <taxon>Pseudorhodoplanes</taxon>
    </lineage>
</organism>
<dbReference type="GO" id="GO:0003677">
    <property type="term" value="F:DNA binding"/>
    <property type="evidence" value="ECO:0007669"/>
    <property type="project" value="UniProtKB-KW"/>
</dbReference>
<dbReference type="SMART" id="SM00345">
    <property type="entry name" value="HTH_GNTR"/>
    <property type="match status" value="1"/>
</dbReference>
<dbReference type="PANTHER" id="PTHR44846">
    <property type="entry name" value="MANNOSYL-D-GLYCERATE TRANSPORT/METABOLISM SYSTEM REPRESSOR MNGR-RELATED"/>
    <property type="match status" value="1"/>
</dbReference>
<dbReference type="InterPro" id="IPR028978">
    <property type="entry name" value="Chorismate_lyase_/UTRA_dom_sf"/>
</dbReference>
<protein>
    <submittedName>
        <fullName evidence="4">Uncharacterized protein</fullName>
    </submittedName>
</protein>
<keyword evidence="5" id="KW-1185">Reference proteome</keyword>
<dbReference type="Proteomes" id="UP000194137">
    <property type="component" value="Chromosome"/>
</dbReference>
<dbReference type="GO" id="GO:0045892">
    <property type="term" value="P:negative regulation of DNA-templated transcription"/>
    <property type="evidence" value="ECO:0007669"/>
    <property type="project" value="TreeGrafter"/>
</dbReference>
<dbReference type="STRING" id="1235591.CAK95_27910"/>
<evidence type="ECO:0000256" key="1">
    <source>
        <dbReference type="ARBA" id="ARBA00023015"/>
    </source>
</evidence>
<proteinExistence type="predicted"/>
<keyword evidence="1" id="KW-0805">Transcription regulation</keyword>
<name>A0A1W6ZYW2_9HYPH</name>
<dbReference type="CDD" id="cd07377">
    <property type="entry name" value="WHTH_GntR"/>
    <property type="match status" value="1"/>
</dbReference>
<dbReference type="SUPFAM" id="SSF64288">
    <property type="entry name" value="Chorismate lyase-like"/>
    <property type="match status" value="1"/>
</dbReference>
<keyword evidence="2" id="KW-0238">DNA-binding</keyword>
<evidence type="ECO:0000256" key="3">
    <source>
        <dbReference type="ARBA" id="ARBA00023163"/>
    </source>
</evidence>
<dbReference type="Pfam" id="PF00392">
    <property type="entry name" value="GntR"/>
    <property type="match status" value="1"/>
</dbReference>
<dbReference type="EMBL" id="CP021112">
    <property type="protein sequence ID" value="ARQ02513.1"/>
    <property type="molecule type" value="Genomic_DNA"/>
</dbReference>
<evidence type="ECO:0000313" key="5">
    <source>
        <dbReference type="Proteomes" id="UP000194137"/>
    </source>
</evidence>
<evidence type="ECO:0000313" key="4">
    <source>
        <dbReference type="EMBL" id="ARQ02513.1"/>
    </source>
</evidence>
<accession>A0A1W6ZYW2</accession>
<dbReference type="Gene3D" id="3.40.1410.10">
    <property type="entry name" value="Chorismate lyase-like"/>
    <property type="match status" value="1"/>
</dbReference>
<dbReference type="AlphaFoldDB" id="A0A1W6ZYW2"/>
<keyword evidence="3" id="KW-0804">Transcription</keyword>
<dbReference type="InterPro" id="IPR011663">
    <property type="entry name" value="UTRA"/>
</dbReference>
<dbReference type="PROSITE" id="PS50949">
    <property type="entry name" value="HTH_GNTR"/>
    <property type="match status" value="1"/>
</dbReference>
<dbReference type="SUPFAM" id="SSF46785">
    <property type="entry name" value="Winged helix' DNA-binding domain"/>
    <property type="match status" value="1"/>
</dbReference>
<dbReference type="Pfam" id="PF07702">
    <property type="entry name" value="UTRA"/>
    <property type="match status" value="1"/>
</dbReference>
<dbReference type="KEGG" id="psin:CAK95_27910"/>
<dbReference type="InterPro" id="IPR050679">
    <property type="entry name" value="Bact_HTH_transcr_reg"/>
</dbReference>